<feature type="binding site" evidence="5">
    <location>
        <begin position="191"/>
        <end position="194"/>
    </location>
    <ligand>
        <name>substrate</name>
    </ligand>
</feature>
<dbReference type="AlphaFoldDB" id="A0A1F4TP60"/>
<evidence type="ECO:0000256" key="2">
    <source>
        <dbReference type="ARBA" id="ARBA00022679"/>
    </source>
</evidence>
<dbReference type="GO" id="GO:0003676">
    <property type="term" value="F:nucleic acid binding"/>
    <property type="evidence" value="ECO:0007669"/>
    <property type="project" value="InterPro"/>
</dbReference>
<dbReference type="Pfam" id="PF17827">
    <property type="entry name" value="PrmC_N"/>
    <property type="match status" value="1"/>
</dbReference>
<evidence type="ECO:0000313" key="9">
    <source>
        <dbReference type="Proteomes" id="UP000177309"/>
    </source>
</evidence>
<dbReference type="GO" id="GO:0032259">
    <property type="term" value="P:methylation"/>
    <property type="evidence" value="ECO:0007669"/>
    <property type="project" value="UniProtKB-KW"/>
</dbReference>
<comment type="caution">
    <text evidence="8">The sequence shown here is derived from an EMBL/GenBank/DDBJ whole genome shotgun (WGS) entry which is preliminary data.</text>
</comment>
<proteinExistence type="inferred from homology"/>
<evidence type="ECO:0000256" key="4">
    <source>
        <dbReference type="ARBA" id="ARBA00048391"/>
    </source>
</evidence>
<evidence type="ECO:0000256" key="1">
    <source>
        <dbReference type="ARBA" id="ARBA00022603"/>
    </source>
</evidence>
<dbReference type="EC" id="2.1.1.297" evidence="5"/>
<dbReference type="Pfam" id="PF05175">
    <property type="entry name" value="MTS"/>
    <property type="match status" value="1"/>
</dbReference>
<feature type="binding site" evidence="5">
    <location>
        <position position="191"/>
    </location>
    <ligand>
        <name>S-adenosyl-L-methionine</name>
        <dbReference type="ChEBI" id="CHEBI:59789"/>
    </ligand>
</feature>
<feature type="domain" description="Release factor glutamine methyltransferase N-terminal" evidence="7">
    <location>
        <begin position="10"/>
        <end position="79"/>
    </location>
</feature>
<comment type="caution">
    <text evidence="5">Lacks conserved residue(s) required for the propagation of feature annotation.</text>
</comment>
<dbReference type="InterPro" id="IPR050320">
    <property type="entry name" value="N5-glutamine_MTase"/>
</dbReference>
<evidence type="ECO:0000259" key="7">
    <source>
        <dbReference type="Pfam" id="PF17827"/>
    </source>
</evidence>
<accession>A0A1F4TP60</accession>
<dbReference type="Gene3D" id="1.10.8.10">
    <property type="entry name" value="DNA helicase RuvA subunit, C-terminal domain"/>
    <property type="match status" value="1"/>
</dbReference>
<name>A0A1F4TP60_UNCSA</name>
<dbReference type="PANTHER" id="PTHR18895:SF74">
    <property type="entry name" value="MTRF1L RELEASE FACTOR GLUTAMINE METHYLTRANSFERASE"/>
    <property type="match status" value="1"/>
</dbReference>
<comment type="catalytic activity">
    <reaction evidence="4 5">
        <text>L-glutaminyl-[peptide chain release factor] + S-adenosyl-L-methionine = N(5)-methyl-L-glutaminyl-[peptide chain release factor] + S-adenosyl-L-homocysteine + H(+)</text>
        <dbReference type="Rhea" id="RHEA:42896"/>
        <dbReference type="Rhea" id="RHEA-COMP:10271"/>
        <dbReference type="Rhea" id="RHEA-COMP:10272"/>
        <dbReference type="ChEBI" id="CHEBI:15378"/>
        <dbReference type="ChEBI" id="CHEBI:30011"/>
        <dbReference type="ChEBI" id="CHEBI:57856"/>
        <dbReference type="ChEBI" id="CHEBI:59789"/>
        <dbReference type="ChEBI" id="CHEBI:61891"/>
        <dbReference type="EC" id="2.1.1.297"/>
    </reaction>
</comment>
<dbReference type="Proteomes" id="UP000177309">
    <property type="component" value="Unassembled WGS sequence"/>
</dbReference>
<keyword evidence="1 5" id="KW-0489">Methyltransferase</keyword>
<dbReference type="PROSITE" id="PS00092">
    <property type="entry name" value="N6_MTASE"/>
    <property type="match status" value="1"/>
</dbReference>
<dbReference type="GO" id="GO:0102559">
    <property type="term" value="F:peptide chain release factor N(5)-glutamine methyltransferase activity"/>
    <property type="evidence" value="ECO:0007669"/>
    <property type="project" value="UniProtKB-EC"/>
</dbReference>
<organism evidence="8 9">
    <name type="scientific">candidate division WOR-1 bacterium RIFOXYC2_FULL_41_25</name>
    <dbReference type="NCBI Taxonomy" id="1802586"/>
    <lineage>
        <taxon>Bacteria</taxon>
        <taxon>Bacillati</taxon>
        <taxon>Saganbacteria</taxon>
    </lineage>
</organism>
<dbReference type="InterPro" id="IPR007848">
    <property type="entry name" value="Small_mtfrase_dom"/>
</dbReference>
<sequence>MTETWTITKLLDWTTDYFKKAQIEWPHLEAEILLAHSLGLKRIELYTQHERALSKEELANFKLLIKRRSLHEPIAYITGYQPFMVLDIIVDQNVLIPRPETEQMVEIVIELVTRNPQLVTIADIGTGSGCIAVTLAKYLPQVKVIAIDSAPQAIAVAQKNADKHQVSNRCQFIIGNLLEPLTEKIDLIISNPPYIPTAIIETLETNVKDFEPRQALDGERDGLDYIRRLIKESPQHLKENGQLILEFGIDQAEEIKRLAQQSFREIKIIRDASGKARFLLAQL</sequence>
<feature type="binding site" evidence="5">
    <location>
        <position position="148"/>
    </location>
    <ligand>
        <name>S-adenosyl-L-methionine</name>
        <dbReference type="ChEBI" id="CHEBI:59789"/>
    </ligand>
</feature>
<dbReference type="InterPro" id="IPR029063">
    <property type="entry name" value="SAM-dependent_MTases_sf"/>
</dbReference>
<dbReference type="HAMAP" id="MF_02126">
    <property type="entry name" value="RF_methyltr_PrmC"/>
    <property type="match status" value="1"/>
</dbReference>
<dbReference type="PANTHER" id="PTHR18895">
    <property type="entry name" value="HEMK METHYLTRANSFERASE"/>
    <property type="match status" value="1"/>
</dbReference>
<feature type="domain" description="Methyltransferase small" evidence="6">
    <location>
        <begin position="118"/>
        <end position="194"/>
    </location>
</feature>
<dbReference type="NCBIfam" id="TIGR00536">
    <property type="entry name" value="hemK_fam"/>
    <property type="match status" value="1"/>
</dbReference>
<keyword evidence="3 5" id="KW-0949">S-adenosyl-L-methionine</keyword>
<gene>
    <name evidence="5" type="primary">prmC</name>
    <name evidence="8" type="ORF">A2462_04330</name>
</gene>
<protein>
    <recommendedName>
        <fullName evidence="5">Release factor glutamine methyltransferase</fullName>
        <shortName evidence="5">RF MTase</shortName>
        <ecNumber evidence="5">2.1.1.297</ecNumber>
    </recommendedName>
    <alternativeName>
        <fullName evidence="5">N5-glutamine methyltransferase PrmC</fullName>
    </alternativeName>
    <alternativeName>
        <fullName evidence="5">Protein-(glutamine-N5) MTase PrmC</fullName>
    </alternativeName>
    <alternativeName>
        <fullName evidence="5">Protein-glutamine N-methyltransferase PrmC</fullName>
    </alternativeName>
</protein>
<dbReference type="Gene3D" id="3.40.50.150">
    <property type="entry name" value="Vaccinia Virus protein VP39"/>
    <property type="match status" value="1"/>
</dbReference>
<dbReference type="SUPFAM" id="SSF53335">
    <property type="entry name" value="S-adenosyl-L-methionine-dependent methyltransferases"/>
    <property type="match status" value="1"/>
</dbReference>
<evidence type="ECO:0000259" key="6">
    <source>
        <dbReference type="Pfam" id="PF05175"/>
    </source>
</evidence>
<dbReference type="CDD" id="cd02440">
    <property type="entry name" value="AdoMet_MTases"/>
    <property type="match status" value="1"/>
</dbReference>
<evidence type="ECO:0000256" key="3">
    <source>
        <dbReference type="ARBA" id="ARBA00022691"/>
    </source>
</evidence>
<dbReference type="InterPro" id="IPR004556">
    <property type="entry name" value="HemK-like"/>
</dbReference>
<dbReference type="NCBIfam" id="TIGR03534">
    <property type="entry name" value="RF_mod_PrmC"/>
    <property type="match status" value="1"/>
</dbReference>
<reference evidence="8 9" key="1">
    <citation type="journal article" date="2016" name="Nat. Commun.">
        <title>Thousands of microbial genomes shed light on interconnected biogeochemical processes in an aquifer system.</title>
        <authorList>
            <person name="Anantharaman K."/>
            <person name="Brown C.T."/>
            <person name="Hug L.A."/>
            <person name="Sharon I."/>
            <person name="Castelle C.J."/>
            <person name="Probst A.J."/>
            <person name="Thomas B.C."/>
            <person name="Singh A."/>
            <person name="Wilkins M.J."/>
            <person name="Karaoz U."/>
            <person name="Brodie E.L."/>
            <person name="Williams K.H."/>
            <person name="Hubbard S.S."/>
            <person name="Banfield J.F."/>
        </authorList>
    </citation>
    <scope>NUCLEOTIDE SEQUENCE [LARGE SCALE GENOMIC DNA]</scope>
</reference>
<dbReference type="InterPro" id="IPR019874">
    <property type="entry name" value="RF_methyltr_PrmC"/>
</dbReference>
<comment type="function">
    <text evidence="5">Methylates the class 1 translation termination release factors RF1/PrfA and RF2/PrfB on the glutamine residue of the universally conserved GGQ motif.</text>
</comment>
<evidence type="ECO:0000256" key="5">
    <source>
        <dbReference type="HAMAP-Rule" id="MF_02126"/>
    </source>
</evidence>
<dbReference type="InterPro" id="IPR002052">
    <property type="entry name" value="DNA_methylase_N6_adenine_CS"/>
</dbReference>
<keyword evidence="2 5" id="KW-0808">Transferase</keyword>
<feature type="binding site" evidence="5">
    <location>
        <begin position="125"/>
        <end position="129"/>
    </location>
    <ligand>
        <name>S-adenosyl-L-methionine</name>
        <dbReference type="ChEBI" id="CHEBI:59789"/>
    </ligand>
</feature>
<evidence type="ECO:0000313" key="8">
    <source>
        <dbReference type="EMBL" id="OGC34495.1"/>
    </source>
</evidence>
<dbReference type="InterPro" id="IPR040758">
    <property type="entry name" value="PrmC_N"/>
</dbReference>
<dbReference type="EMBL" id="MEUI01000015">
    <property type="protein sequence ID" value="OGC34495.1"/>
    <property type="molecule type" value="Genomic_DNA"/>
</dbReference>
<comment type="similarity">
    <text evidence="5">Belongs to the protein N5-glutamine methyltransferase family. PrmC subfamily.</text>
</comment>